<dbReference type="AlphaFoldDB" id="A0A1V8M5C1"/>
<reference evidence="1 2" key="1">
    <citation type="submission" date="2015-12" db="EMBL/GenBank/DDBJ databases">
        <authorList>
            <person name="Shamseldin A."/>
            <person name="Moawad H."/>
            <person name="Abd El-Rahim W.M."/>
            <person name="Sadowsky M.J."/>
        </authorList>
    </citation>
    <scope>NUCLEOTIDE SEQUENCE [LARGE SCALE GENOMIC DNA]</scope>
    <source>
        <strain evidence="1 2">WF1</strain>
    </source>
</reference>
<gene>
    <name evidence="1" type="ORF">AU255_02315</name>
</gene>
<keyword evidence="2" id="KW-1185">Reference proteome</keyword>
<dbReference type="RefSeq" id="WP_080521386.1">
    <property type="nucleotide sequence ID" value="NZ_LPUF01000001.1"/>
</dbReference>
<evidence type="ECO:0008006" key="3">
    <source>
        <dbReference type="Google" id="ProtNLM"/>
    </source>
</evidence>
<dbReference type="Gene3D" id="3.30.70.1990">
    <property type="match status" value="1"/>
</dbReference>
<organism evidence="1 2">
    <name type="scientific">Methyloprofundus sedimenti</name>
    <dbReference type="NCBI Taxonomy" id="1420851"/>
    <lineage>
        <taxon>Bacteria</taxon>
        <taxon>Pseudomonadati</taxon>
        <taxon>Pseudomonadota</taxon>
        <taxon>Gammaproteobacteria</taxon>
        <taxon>Methylococcales</taxon>
        <taxon>Methylococcaceae</taxon>
        <taxon>Methyloprofundus</taxon>
    </lineage>
</organism>
<evidence type="ECO:0000313" key="1">
    <source>
        <dbReference type="EMBL" id="OQK16762.1"/>
    </source>
</evidence>
<protein>
    <recommendedName>
        <fullName evidence="3">Amine oxidase</fullName>
    </recommendedName>
</protein>
<sequence>MKIAIVGGGAAGMTAAYLLDKVHDVTVFEKAPVLGGNIRTLNKNIRCDSLDHRMTLDNGVIEFQRDNFPNFHKLMHELQVKLEEVQVSSELFLANGDYYKSTGAIRYGCKTRWEQIFQTLKQTPVMLSYLCILARITFASQDSLRHRPVSDYLGNDISARWLKMLLMYAYSMPYTTIDDFPAEIGMPLLANSGMFTRWDRIEGGVYTYIEKILADFRGTIHCAARLEEVTRVATGVQITMLNGEQQHFDKIIFATTPGQVLNLLKDPSESEIKRFQAWKENVIDTVIHSDTSIYKNFGVTYFCEFDLFQNKGNQGCGYNAYLDRLCGIDSHSDTHFSLAYNLQQQIAAEKVIDTQQHTTPAYNVEAIRYRQEVLETNGENNTYHAGAYLYDGLHEGAITSGFMVSDLLGGLRL</sequence>
<dbReference type="Proteomes" id="UP000191980">
    <property type="component" value="Unassembled WGS sequence"/>
</dbReference>
<name>A0A1V8M5C1_9GAMM</name>
<accession>A0A1V8M5C1</accession>
<dbReference type="InterPro" id="IPR050464">
    <property type="entry name" value="Zeta_carotene_desat/Oxidored"/>
</dbReference>
<dbReference type="PANTHER" id="PTHR42923">
    <property type="entry name" value="PROTOPORPHYRINOGEN OXIDASE"/>
    <property type="match status" value="1"/>
</dbReference>
<dbReference type="Pfam" id="PF13450">
    <property type="entry name" value="NAD_binding_8"/>
    <property type="match status" value="1"/>
</dbReference>
<dbReference type="Gene3D" id="3.50.50.60">
    <property type="entry name" value="FAD/NAD(P)-binding domain"/>
    <property type="match status" value="1"/>
</dbReference>
<dbReference type="GO" id="GO:0016491">
    <property type="term" value="F:oxidoreductase activity"/>
    <property type="evidence" value="ECO:0007669"/>
    <property type="project" value="TreeGrafter"/>
</dbReference>
<evidence type="ECO:0000313" key="2">
    <source>
        <dbReference type="Proteomes" id="UP000191980"/>
    </source>
</evidence>
<comment type="caution">
    <text evidence="1">The sequence shown here is derived from an EMBL/GenBank/DDBJ whole genome shotgun (WGS) entry which is preliminary data.</text>
</comment>
<dbReference type="OrthoDB" id="20837at2"/>
<dbReference type="SUPFAM" id="SSF51905">
    <property type="entry name" value="FAD/NAD(P)-binding domain"/>
    <property type="match status" value="1"/>
</dbReference>
<dbReference type="EMBL" id="LPUF01000001">
    <property type="protein sequence ID" value="OQK16762.1"/>
    <property type="molecule type" value="Genomic_DNA"/>
</dbReference>
<dbReference type="STRING" id="1420851.AU255_02315"/>
<dbReference type="Gene3D" id="1.10.405.20">
    <property type="match status" value="1"/>
</dbReference>
<proteinExistence type="predicted"/>
<dbReference type="PANTHER" id="PTHR42923:SF17">
    <property type="entry name" value="AMINE OXIDASE DOMAIN-CONTAINING PROTEIN"/>
    <property type="match status" value="1"/>
</dbReference>
<dbReference type="InterPro" id="IPR036188">
    <property type="entry name" value="FAD/NAD-bd_sf"/>
</dbReference>